<dbReference type="RefSeq" id="WP_111149281.1">
    <property type="nucleotide sequence ID" value="NZ_QKRB01000057.1"/>
</dbReference>
<evidence type="ECO:0000313" key="1">
    <source>
        <dbReference type="EMBL" id="PZD93612.1"/>
    </source>
</evidence>
<proteinExistence type="predicted"/>
<dbReference type="Proteomes" id="UP000249522">
    <property type="component" value="Unassembled WGS sequence"/>
</dbReference>
<protein>
    <recommendedName>
        <fullName evidence="3">Ferric siderophore reductase C-terminal domain-containing protein</fullName>
    </recommendedName>
</protein>
<comment type="caution">
    <text evidence="1">The sequence shown here is derived from an EMBL/GenBank/DDBJ whole genome shotgun (WGS) entry which is preliminary data.</text>
</comment>
<reference evidence="1 2" key="1">
    <citation type="submission" date="2018-06" db="EMBL/GenBank/DDBJ databases">
        <title>Paenibacillus imtechensis sp. nov.</title>
        <authorList>
            <person name="Pinnaka A.K."/>
            <person name="Singh H."/>
            <person name="Kaur M."/>
        </authorList>
    </citation>
    <scope>NUCLEOTIDE SEQUENCE [LARGE SCALE GENOMIC DNA]</scope>
    <source>
        <strain evidence="1 2">SMB1</strain>
    </source>
</reference>
<gene>
    <name evidence="1" type="ORF">DNH61_23630</name>
</gene>
<accession>A0A2W1LEW3</accession>
<organism evidence="1 2">
    <name type="scientific">Paenibacillus sambharensis</name>
    <dbReference type="NCBI Taxonomy" id="1803190"/>
    <lineage>
        <taxon>Bacteria</taxon>
        <taxon>Bacillati</taxon>
        <taxon>Bacillota</taxon>
        <taxon>Bacilli</taxon>
        <taxon>Bacillales</taxon>
        <taxon>Paenibacillaceae</taxon>
        <taxon>Paenibacillus</taxon>
    </lineage>
</organism>
<sequence>METELMQDKFHTTVLQREGTIASYPLADLCEPGMMRGFLEKYGSFIKALEPAAAGAYFASWLSYPSLACQMMMSLFGKKLDLSLNNMNLDLYVDGGRAVLSFRLNEWLTDNEPAEASQRAEWRHELLAAYYRDTVRPLITAVSDACGLHTSQLWGQLPTRFQYGIEAVKEQEWPESILGRVESDYHYLKQGLEGGVFGRGKNPLDVRFKWVPGLYNPDEQVRLKNACCYFYCTEGGYYCYTCPRISETERENRRLEYIQQQQLTEGAQ</sequence>
<dbReference type="EMBL" id="QKRB01000057">
    <property type="protein sequence ID" value="PZD93612.1"/>
    <property type="molecule type" value="Genomic_DNA"/>
</dbReference>
<dbReference type="OrthoDB" id="2819999at2"/>
<evidence type="ECO:0000313" key="2">
    <source>
        <dbReference type="Proteomes" id="UP000249522"/>
    </source>
</evidence>
<name>A0A2W1LEW3_9BACL</name>
<dbReference type="AlphaFoldDB" id="A0A2W1LEW3"/>
<evidence type="ECO:0008006" key="3">
    <source>
        <dbReference type="Google" id="ProtNLM"/>
    </source>
</evidence>
<keyword evidence="2" id="KW-1185">Reference proteome</keyword>